<dbReference type="Gene3D" id="3.40.1380.20">
    <property type="entry name" value="Pyruvate kinase, C-terminal domain"/>
    <property type="match status" value="1"/>
</dbReference>
<organism evidence="2 3">
    <name type="scientific">Ligilactobacillus salivarius</name>
    <dbReference type="NCBI Taxonomy" id="1624"/>
    <lineage>
        <taxon>Bacteria</taxon>
        <taxon>Bacillati</taxon>
        <taxon>Bacillota</taxon>
        <taxon>Bacilli</taxon>
        <taxon>Lactobacillales</taxon>
        <taxon>Lactobacillaceae</taxon>
        <taxon>Ligilactobacillus</taxon>
    </lineage>
</organism>
<dbReference type="EMBL" id="WKKZ01001287">
    <property type="protein sequence ID" value="MSE06744.1"/>
    <property type="molecule type" value="Genomic_DNA"/>
</dbReference>
<accession>A0A6A8LSR0</accession>
<dbReference type="Proteomes" id="UP000437575">
    <property type="component" value="Unassembled WGS sequence"/>
</dbReference>
<comment type="caution">
    <text evidence="2">The sequence shown here is derived from an EMBL/GenBank/DDBJ whole genome shotgun (WGS) entry which is preliminary data.</text>
</comment>
<evidence type="ECO:0000313" key="2">
    <source>
        <dbReference type="EMBL" id="MSE06744.1"/>
    </source>
</evidence>
<keyword evidence="2" id="KW-0670">Pyruvate</keyword>
<protein>
    <submittedName>
        <fullName evidence="2">Pyruvate kinase</fullName>
        <ecNumber evidence="2">2.7.1.40</ecNumber>
    </submittedName>
</protein>
<evidence type="ECO:0000313" key="3">
    <source>
        <dbReference type="Proteomes" id="UP000437575"/>
    </source>
</evidence>
<reference evidence="2 3" key="1">
    <citation type="submission" date="2019-11" db="EMBL/GenBank/DDBJ databases">
        <title>Draft Genome Sequence of Plant Growth-Promoting Rhizosphere-Associated Bacteria.</title>
        <authorList>
            <person name="Vasilyev I.Y."/>
            <person name="Radchenko V."/>
            <person name="Ilnitskaya E.V."/>
        </authorList>
    </citation>
    <scope>NUCLEOTIDE SEQUENCE [LARGE SCALE GENOMIC DNA]</scope>
    <source>
        <strain evidence="2 3">VRA_1sq_f</strain>
    </source>
</reference>
<dbReference type="InterPro" id="IPR001697">
    <property type="entry name" value="Pyr_Knase"/>
</dbReference>
<dbReference type="GO" id="GO:0030955">
    <property type="term" value="F:potassium ion binding"/>
    <property type="evidence" value="ECO:0007669"/>
    <property type="project" value="InterPro"/>
</dbReference>
<feature type="non-terminal residue" evidence="2">
    <location>
        <position position="99"/>
    </location>
</feature>
<dbReference type="Gene3D" id="3.20.20.60">
    <property type="entry name" value="Phosphoenolpyruvate-binding domains"/>
    <property type="match status" value="1"/>
</dbReference>
<dbReference type="EC" id="2.7.1.40" evidence="2"/>
<dbReference type="GO" id="GO:0004743">
    <property type="term" value="F:pyruvate kinase activity"/>
    <property type="evidence" value="ECO:0007669"/>
    <property type="project" value="UniProtKB-EC"/>
</dbReference>
<dbReference type="InterPro" id="IPR040442">
    <property type="entry name" value="Pyrv_kinase-like_dom_sf"/>
</dbReference>
<dbReference type="InterPro" id="IPR015795">
    <property type="entry name" value="Pyrv_Knase_C"/>
</dbReference>
<dbReference type="GO" id="GO:0016301">
    <property type="term" value="F:kinase activity"/>
    <property type="evidence" value="ECO:0007669"/>
    <property type="project" value="UniProtKB-KW"/>
</dbReference>
<dbReference type="AlphaFoldDB" id="A0A6A8LSR0"/>
<keyword evidence="2" id="KW-0418">Kinase</keyword>
<dbReference type="PANTHER" id="PTHR11817">
    <property type="entry name" value="PYRUVATE KINASE"/>
    <property type="match status" value="1"/>
</dbReference>
<sequence>DATMLSGESANGDYPVESVATMARIDIKSENALRQHKALTLDAFDKTDVTEAIGRSVAETAENLNIKTIVAATKSGHTARMISKYRPNADILAVTFDDR</sequence>
<feature type="domain" description="Pyruvate kinase C-terminal" evidence="1">
    <location>
        <begin position="51"/>
        <end position="97"/>
    </location>
</feature>
<dbReference type="Pfam" id="PF02887">
    <property type="entry name" value="PK_C"/>
    <property type="match status" value="1"/>
</dbReference>
<feature type="non-terminal residue" evidence="2">
    <location>
        <position position="1"/>
    </location>
</feature>
<proteinExistence type="predicted"/>
<gene>
    <name evidence="2" type="ORF">GKC34_13720</name>
</gene>
<dbReference type="SUPFAM" id="SSF52935">
    <property type="entry name" value="PK C-terminal domain-like"/>
    <property type="match status" value="1"/>
</dbReference>
<dbReference type="InterPro" id="IPR036918">
    <property type="entry name" value="Pyrv_Knase_C_sf"/>
</dbReference>
<keyword evidence="2" id="KW-0808">Transferase</keyword>
<name>A0A6A8LSR0_9LACO</name>
<evidence type="ECO:0000259" key="1">
    <source>
        <dbReference type="Pfam" id="PF02887"/>
    </source>
</evidence>
<dbReference type="GO" id="GO:0000287">
    <property type="term" value="F:magnesium ion binding"/>
    <property type="evidence" value="ECO:0007669"/>
    <property type="project" value="InterPro"/>
</dbReference>